<evidence type="ECO:0000256" key="4">
    <source>
        <dbReference type="ARBA" id="ARBA00023242"/>
    </source>
</evidence>
<reference evidence="5" key="1">
    <citation type="submission" date="2021-11" db="EMBL/GenBank/DDBJ databases">
        <authorList>
            <person name="Islam A."/>
            <person name="Islam S."/>
            <person name="Flora M.S."/>
            <person name="Rahman M."/>
            <person name="Ziaur R.M."/>
            <person name="Epstein J.H."/>
            <person name="Hassan M."/>
            <person name="Klassen M."/>
            <person name="Woodard K."/>
            <person name="Webb A."/>
            <person name="Webby R.J."/>
            <person name="El Zowalaty M.E."/>
        </authorList>
    </citation>
    <scope>NUCLEOTIDE SEQUENCE</scope>
    <source>
        <strain evidence="5">Pbs3</strain>
    </source>
</reference>
<keyword evidence="4" id="KW-0539">Nucleus</keyword>
<dbReference type="AlphaFoldDB" id="A0AAU9L131"/>
<dbReference type="InterPro" id="IPR001680">
    <property type="entry name" value="WD40_rpt"/>
</dbReference>
<dbReference type="PANTHER" id="PTHR22652:SF0">
    <property type="entry name" value="NUCLEOPORIN NUP43"/>
    <property type="match status" value="1"/>
</dbReference>
<keyword evidence="2" id="KW-0853">WD repeat</keyword>
<proteinExistence type="predicted"/>
<evidence type="ECO:0000256" key="1">
    <source>
        <dbReference type="ARBA" id="ARBA00004123"/>
    </source>
</evidence>
<dbReference type="EMBL" id="CAKKTJ010000223">
    <property type="protein sequence ID" value="CAH0478239.1"/>
    <property type="molecule type" value="Genomic_DNA"/>
</dbReference>
<keyword evidence="3" id="KW-0677">Repeat</keyword>
<dbReference type="GO" id="GO:0031080">
    <property type="term" value="C:nuclear pore outer ring"/>
    <property type="evidence" value="ECO:0007669"/>
    <property type="project" value="TreeGrafter"/>
</dbReference>
<evidence type="ECO:0008006" key="7">
    <source>
        <dbReference type="Google" id="ProtNLM"/>
    </source>
</evidence>
<accession>A0AAU9L131</accession>
<dbReference type="PANTHER" id="PTHR22652">
    <property type="entry name" value="NUCLEOPORIN NUP43"/>
    <property type="match status" value="1"/>
</dbReference>
<dbReference type="InterPro" id="IPR015943">
    <property type="entry name" value="WD40/YVTN_repeat-like_dom_sf"/>
</dbReference>
<dbReference type="SMART" id="SM00320">
    <property type="entry name" value="WD40"/>
    <property type="match status" value="5"/>
</dbReference>
<gene>
    <name evidence="5" type="ORF">PBS003_LOCUS4942</name>
</gene>
<dbReference type="SUPFAM" id="SSF50978">
    <property type="entry name" value="WD40 repeat-like"/>
    <property type="match status" value="1"/>
</dbReference>
<sequence length="409" mass="44373">MSASISRHFVAEKVKALCVVSDVHYASDKLQNEHEGLPLIAAGGWDRETNHITLHLPVRPTRDEKELHKEFKGGDSEARPCELNTLAEVEHEGDVNALRVVTARGEPLLASASSAGGVFVFHLTGADDANMTDGGSVRPLTMLAMPQWEQVFAGTSATCVEVSENRMSLVTASAIGTLAWLKLDDLASVDKIENKNASRLPINAVKFLGRDSVVATVGSAPASQLRVWDIAANNQFPVMICADPSSRGILTTLETHPTQPELLITGADDGRVMFWDRRKLSAPFRTEAYHQRAIRALKLHAASPRYLYTGGDDTVVMSWDFHHGRKLCNPIEYERSSESTASQNSTPFDSCATAFNGVSKGRGSLCVQQLASGSLPWNAMALHADSDTLVVGSDAQSIVIVQQVSKWKQ</sequence>
<name>A0AAU9L131_9STRA</name>
<organism evidence="5 6">
    <name type="scientific">Peronospora belbahrii</name>
    <dbReference type="NCBI Taxonomy" id="622444"/>
    <lineage>
        <taxon>Eukaryota</taxon>
        <taxon>Sar</taxon>
        <taxon>Stramenopiles</taxon>
        <taxon>Oomycota</taxon>
        <taxon>Peronosporomycetes</taxon>
        <taxon>Peronosporales</taxon>
        <taxon>Peronosporaceae</taxon>
        <taxon>Peronospora</taxon>
    </lineage>
</organism>
<dbReference type="InterPro" id="IPR036322">
    <property type="entry name" value="WD40_repeat_dom_sf"/>
</dbReference>
<evidence type="ECO:0000256" key="2">
    <source>
        <dbReference type="ARBA" id="ARBA00022574"/>
    </source>
</evidence>
<evidence type="ECO:0000256" key="3">
    <source>
        <dbReference type="ARBA" id="ARBA00022737"/>
    </source>
</evidence>
<protein>
    <recommendedName>
        <fullName evidence="7">Anaphase-promoting complex subunit 4 WD40 domain-containing protein</fullName>
    </recommendedName>
</protein>
<comment type="caution">
    <text evidence="5">The sequence shown here is derived from an EMBL/GenBank/DDBJ whole genome shotgun (WGS) entry which is preliminary data.</text>
</comment>
<evidence type="ECO:0000313" key="6">
    <source>
        <dbReference type="Proteomes" id="UP001160483"/>
    </source>
</evidence>
<dbReference type="Proteomes" id="UP001160483">
    <property type="component" value="Unassembled WGS sequence"/>
</dbReference>
<evidence type="ECO:0000313" key="5">
    <source>
        <dbReference type="EMBL" id="CAH0478239.1"/>
    </source>
</evidence>
<comment type="subcellular location">
    <subcellularLocation>
        <location evidence="1">Nucleus</location>
    </subcellularLocation>
</comment>
<dbReference type="Gene3D" id="2.130.10.10">
    <property type="entry name" value="YVTN repeat-like/Quinoprotein amine dehydrogenase"/>
    <property type="match status" value="1"/>
</dbReference>